<dbReference type="Gene3D" id="1.10.10.10">
    <property type="entry name" value="Winged helix-like DNA-binding domain superfamily/Winged helix DNA-binding domain"/>
    <property type="match status" value="1"/>
</dbReference>
<protein>
    <submittedName>
        <fullName evidence="7">DNA-binding transcriptional regulator LsrR (DeoR family)</fullName>
    </submittedName>
</protein>
<evidence type="ECO:0000256" key="1">
    <source>
        <dbReference type="ARBA" id="ARBA00010466"/>
    </source>
</evidence>
<evidence type="ECO:0000259" key="6">
    <source>
        <dbReference type="Pfam" id="PF04545"/>
    </source>
</evidence>
<reference evidence="7 8" key="1">
    <citation type="submission" date="2018-10" db="EMBL/GenBank/DDBJ databases">
        <title>Genomic Encyclopedia of Type Strains, Phase IV (KMG-IV): sequencing the most valuable type-strain genomes for metagenomic binning, comparative biology and taxonomic classification.</title>
        <authorList>
            <person name="Goeker M."/>
        </authorList>
    </citation>
    <scope>NUCLEOTIDE SEQUENCE [LARGE SCALE GENOMIC DNA]</scope>
    <source>
        <strain evidence="7 8">DSM 22228</strain>
    </source>
</reference>
<proteinExistence type="inferred from homology"/>
<dbReference type="Pfam" id="PF04198">
    <property type="entry name" value="Sugar-bind"/>
    <property type="match status" value="1"/>
</dbReference>
<feature type="domain" description="RNA polymerase sigma-70 region 4" evidence="6">
    <location>
        <begin position="19"/>
        <end position="49"/>
    </location>
</feature>
<dbReference type="InterPro" id="IPR051054">
    <property type="entry name" value="SorC_transcr_regulators"/>
</dbReference>
<dbReference type="PANTHER" id="PTHR34294">
    <property type="entry name" value="TRANSCRIPTIONAL REGULATOR-RELATED"/>
    <property type="match status" value="1"/>
</dbReference>
<dbReference type="PANTHER" id="PTHR34294:SF12">
    <property type="entry name" value="SUGAR-BINDING TRANSCRIPTIONAL REGULATOR"/>
    <property type="match status" value="1"/>
</dbReference>
<accession>A0A495RCV8</accession>
<dbReference type="EMBL" id="RBWY01000003">
    <property type="protein sequence ID" value="RKS85189.1"/>
    <property type="molecule type" value="Genomic_DNA"/>
</dbReference>
<comment type="caution">
    <text evidence="7">The sequence shown here is derived from an EMBL/GenBank/DDBJ whole genome shotgun (WGS) entry which is preliminary data.</text>
</comment>
<gene>
    <name evidence="7" type="ORF">DES39_1698</name>
</gene>
<evidence type="ECO:0000256" key="3">
    <source>
        <dbReference type="ARBA" id="ARBA00023125"/>
    </source>
</evidence>
<dbReference type="SUPFAM" id="SSF100950">
    <property type="entry name" value="NagB/RpiA/CoA transferase-like"/>
    <property type="match status" value="1"/>
</dbReference>
<dbReference type="GO" id="GO:0006352">
    <property type="term" value="P:DNA-templated transcription initiation"/>
    <property type="evidence" value="ECO:0007669"/>
    <property type="project" value="InterPro"/>
</dbReference>
<feature type="domain" description="Sugar-binding" evidence="5">
    <location>
        <begin position="62"/>
        <end position="317"/>
    </location>
</feature>
<dbReference type="InterPro" id="IPR007324">
    <property type="entry name" value="Sugar-bd_dom_put"/>
</dbReference>
<evidence type="ECO:0000259" key="5">
    <source>
        <dbReference type="Pfam" id="PF04198"/>
    </source>
</evidence>
<comment type="similarity">
    <text evidence="1">Belongs to the SorC transcriptional regulatory family.</text>
</comment>
<keyword evidence="3 7" id="KW-0238">DNA-binding</keyword>
<dbReference type="OrthoDB" id="8339232at2"/>
<dbReference type="InterPro" id="IPR007630">
    <property type="entry name" value="RNA_pol_sigma70_r4"/>
</dbReference>
<dbReference type="GO" id="GO:0030246">
    <property type="term" value="F:carbohydrate binding"/>
    <property type="evidence" value="ECO:0007669"/>
    <property type="project" value="InterPro"/>
</dbReference>
<keyword evidence="4" id="KW-0804">Transcription</keyword>
<dbReference type="Gene3D" id="3.40.50.1360">
    <property type="match status" value="1"/>
</dbReference>
<organism evidence="7 8">
    <name type="scientific">Orbus hercynius</name>
    <dbReference type="NCBI Taxonomy" id="593135"/>
    <lineage>
        <taxon>Bacteria</taxon>
        <taxon>Pseudomonadati</taxon>
        <taxon>Pseudomonadota</taxon>
        <taxon>Gammaproteobacteria</taxon>
        <taxon>Orbales</taxon>
        <taxon>Orbaceae</taxon>
        <taxon>Orbus</taxon>
    </lineage>
</organism>
<evidence type="ECO:0000313" key="8">
    <source>
        <dbReference type="Proteomes" id="UP000278542"/>
    </source>
</evidence>
<name>A0A495RCV8_9GAMM</name>
<dbReference type="GO" id="GO:0003677">
    <property type="term" value="F:DNA binding"/>
    <property type="evidence" value="ECO:0007669"/>
    <property type="project" value="UniProtKB-KW"/>
</dbReference>
<evidence type="ECO:0000313" key="7">
    <source>
        <dbReference type="EMBL" id="RKS85189.1"/>
    </source>
</evidence>
<dbReference type="InterPro" id="IPR036388">
    <property type="entry name" value="WH-like_DNA-bd_sf"/>
</dbReference>
<dbReference type="Pfam" id="PF04545">
    <property type="entry name" value="Sigma70_r4"/>
    <property type="match status" value="1"/>
</dbReference>
<keyword evidence="2" id="KW-0805">Transcription regulation</keyword>
<dbReference type="RefSeq" id="WP_121145344.1">
    <property type="nucleotide sequence ID" value="NZ_RBWY01000003.1"/>
</dbReference>
<dbReference type="GO" id="GO:0003700">
    <property type="term" value="F:DNA-binding transcription factor activity"/>
    <property type="evidence" value="ECO:0007669"/>
    <property type="project" value="InterPro"/>
</dbReference>
<dbReference type="InterPro" id="IPR037171">
    <property type="entry name" value="NagB/RpiA_transferase-like"/>
</dbReference>
<evidence type="ECO:0000256" key="2">
    <source>
        <dbReference type="ARBA" id="ARBA00023015"/>
    </source>
</evidence>
<evidence type="ECO:0000256" key="4">
    <source>
        <dbReference type="ARBA" id="ARBA00023163"/>
    </source>
</evidence>
<sequence>MDVFDNPQDTDILTEIAIAYYEHEQTQEEIAQRFGISRIKVGRLLKKARTEGIVEISVKYHPVFSSKIEQQFVNAFGIKRALIAIDHQDEAEQRRQVAALVTNYLSSTLKDGMTIAVGQGRNVAAVASHIGIFPEKQCKFICGIGGTLRDGELIDADHISRNLARKFNATSETLYAPAYVENSELKKAFLQNRVIKETLERASKADIALVGLGDMSKNSYMVQLGWFTPQEIKNANQHQGVIGEIAGYSFFNIQGQLVDTVMNDRVIGLNIDELKNIPCVIAIAAENTKATAILGALRSGVIDIIATSASNAQKILRLHLNNRS</sequence>
<dbReference type="Proteomes" id="UP000278542">
    <property type="component" value="Unassembled WGS sequence"/>
</dbReference>
<keyword evidence="8" id="KW-1185">Reference proteome</keyword>
<dbReference type="AlphaFoldDB" id="A0A495RCV8"/>